<dbReference type="Pfam" id="PF19833">
    <property type="entry name" value="RecG_dom3_C"/>
    <property type="match status" value="1"/>
</dbReference>
<keyword evidence="10 15" id="KW-0234">DNA repair</keyword>
<keyword evidence="9 15" id="KW-0233">DNA recombination</keyword>
<dbReference type="NCBIfam" id="NF008166">
    <property type="entry name" value="PRK10917.1-4"/>
    <property type="match status" value="1"/>
</dbReference>
<dbReference type="InterPro" id="IPR001650">
    <property type="entry name" value="Helicase_C-like"/>
</dbReference>
<dbReference type="Pfam" id="PF17191">
    <property type="entry name" value="RecG_wedge"/>
    <property type="match status" value="1"/>
</dbReference>
<dbReference type="InterPro" id="IPR027417">
    <property type="entry name" value="P-loop_NTPase"/>
</dbReference>
<evidence type="ECO:0000313" key="18">
    <source>
        <dbReference type="EMBL" id="MEK8051724.1"/>
    </source>
</evidence>
<evidence type="ECO:0000256" key="2">
    <source>
        <dbReference type="ARBA" id="ARBA00017846"/>
    </source>
</evidence>
<dbReference type="InterPro" id="IPR045562">
    <property type="entry name" value="RecG_dom3_C"/>
</dbReference>
<dbReference type="PROSITE" id="PS51194">
    <property type="entry name" value="HELICASE_CTER"/>
    <property type="match status" value="1"/>
</dbReference>
<dbReference type="PANTHER" id="PTHR47964:SF1">
    <property type="entry name" value="ATP-DEPENDENT DNA HELICASE HOMOLOG RECG, CHLOROPLASTIC"/>
    <property type="match status" value="1"/>
</dbReference>
<dbReference type="InterPro" id="IPR014001">
    <property type="entry name" value="Helicase_ATP-bd"/>
</dbReference>
<gene>
    <name evidence="18" type="primary">recG</name>
    <name evidence="18" type="ORF">AACH10_15845</name>
</gene>
<evidence type="ECO:0000256" key="15">
    <source>
        <dbReference type="RuleBase" id="RU363016"/>
    </source>
</evidence>
<evidence type="ECO:0000259" key="17">
    <source>
        <dbReference type="PROSITE" id="PS51194"/>
    </source>
</evidence>
<sequence length="713" mass="77334">MPSPAANAPAAPREKSAPQKAMEKLGLRRDIDLALHLPLRYEDETRITPIAAARDGDAVQVEGVMRDCRIELRPRRQLVARLADDSGELTLRFLNFYPNHQKTLAAGQRVRVRGEVRHGFFGREMVHPHFKGVEPGAPLAQALTPVYPTSAQLPQAYLRKAVASALHRAPLDELLPPGTVPTGLPPLREALMRLHHPAPGLALAALEDRSHPAWQRLKFEELLAQQLSQLMARAQRGAQAAPRLVAQQGGLVDRLLAVLPFQLTGAQRRVVEEIAQDLARPREHDAADAADAADATHATPMNRLLQGDVGSGKTVVAALAAAVAIDCGWQCALMAPTEILAEQHFRKLVQWLEPLGIGIAWLTGSRKGKGRKEMLARVASGEAGLVVGTHAVIQDDVHFARLGLAIVDEQHRFGVAQRLALREKLHASSGDASAPGSAVLEPHLLMMSATPIPRTLAMTYYADLDVSTIDELPPGRTPVLTKVFADDKREMVVANIAAEVAKGRQVYWVCPLIEESEKLDLENATATHQRLADALPGQAVGLLHGRMPAAEKAAVMAEFSEGRMAVLVATTVIEVGVDVPNASLMVIEHAERFGLSQLHQLRGRVGRGAVASVCVLLYQGPLSPTGKDRLRAMAETTDGFEIARRDLEIRGPGEFMGARQSGDALLRFADLNEDAPLLALAREQAPRLLRQHPTAAQAHVARWLDSRAEFLKA</sequence>
<dbReference type="Pfam" id="PF00271">
    <property type="entry name" value="Helicase_C"/>
    <property type="match status" value="1"/>
</dbReference>
<organism evidence="18 19">
    <name type="scientific">Pseudaquabacterium inlustre</name>
    <dbReference type="NCBI Taxonomy" id="2984192"/>
    <lineage>
        <taxon>Bacteria</taxon>
        <taxon>Pseudomonadati</taxon>
        <taxon>Pseudomonadota</taxon>
        <taxon>Betaproteobacteria</taxon>
        <taxon>Burkholderiales</taxon>
        <taxon>Sphaerotilaceae</taxon>
        <taxon>Pseudaquabacterium</taxon>
    </lineage>
</organism>
<dbReference type="SUPFAM" id="SSF50249">
    <property type="entry name" value="Nucleic acid-binding proteins"/>
    <property type="match status" value="1"/>
</dbReference>
<reference evidence="18 19" key="1">
    <citation type="submission" date="2024-04" db="EMBL/GenBank/DDBJ databases">
        <title>Novel species of the genus Ideonella isolated from streams.</title>
        <authorList>
            <person name="Lu H."/>
        </authorList>
    </citation>
    <scope>NUCLEOTIDE SEQUENCE [LARGE SCALE GENOMIC DNA]</scope>
    <source>
        <strain evidence="18 19">DXS22W</strain>
    </source>
</reference>
<keyword evidence="19" id="KW-1185">Reference proteome</keyword>
<comment type="similarity">
    <text evidence="1 15">Belongs to the helicase family. RecG subfamily.</text>
</comment>
<comment type="function">
    <text evidence="15">Plays a critical role in recombination and DNA repair. Helps process Holliday junction intermediates to mature products by catalyzing branch migration. Has replication fork regression activity, unwinds stalled or blocked replication forks to make a HJ that can be resolved. Has a DNA unwinding activity characteristic of a DNA helicase with 3'-5' polarity.</text>
</comment>
<evidence type="ECO:0000256" key="7">
    <source>
        <dbReference type="ARBA" id="ARBA00022840"/>
    </source>
</evidence>
<dbReference type="InterPro" id="IPR012340">
    <property type="entry name" value="NA-bd_OB-fold"/>
</dbReference>
<evidence type="ECO:0000256" key="1">
    <source>
        <dbReference type="ARBA" id="ARBA00007504"/>
    </source>
</evidence>
<evidence type="ECO:0000256" key="3">
    <source>
        <dbReference type="ARBA" id="ARBA00022741"/>
    </source>
</evidence>
<dbReference type="GO" id="GO:0003678">
    <property type="term" value="F:DNA helicase activity"/>
    <property type="evidence" value="ECO:0007669"/>
    <property type="project" value="UniProtKB-EC"/>
</dbReference>
<dbReference type="CDD" id="cd04488">
    <property type="entry name" value="RecG_wedge_OBF"/>
    <property type="match status" value="1"/>
</dbReference>
<comment type="catalytic activity">
    <reaction evidence="12 15">
        <text>Couples ATP hydrolysis with the unwinding of duplex DNA by translocating in the 3'-5' direction.</text>
        <dbReference type="EC" id="5.6.2.4"/>
    </reaction>
</comment>
<dbReference type="NCBIfam" id="NF008168">
    <property type="entry name" value="PRK10917.2-2"/>
    <property type="match status" value="1"/>
</dbReference>
<dbReference type="SMART" id="SM00490">
    <property type="entry name" value="HELICc"/>
    <property type="match status" value="1"/>
</dbReference>
<dbReference type="InterPro" id="IPR033454">
    <property type="entry name" value="RecG_wedge"/>
</dbReference>
<keyword evidence="3 15" id="KW-0547">Nucleotide-binding</keyword>
<protein>
    <recommendedName>
        <fullName evidence="2 15">ATP-dependent DNA helicase RecG</fullName>
        <ecNumber evidence="13 15">5.6.2.4</ecNumber>
    </recommendedName>
</protein>
<dbReference type="SUPFAM" id="SSF52540">
    <property type="entry name" value="P-loop containing nucleoside triphosphate hydrolases"/>
    <property type="match status" value="1"/>
</dbReference>
<evidence type="ECO:0000256" key="5">
    <source>
        <dbReference type="ARBA" id="ARBA00022801"/>
    </source>
</evidence>
<dbReference type="InterPro" id="IPR011545">
    <property type="entry name" value="DEAD/DEAH_box_helicase_dom"/>
</dbReference>
<dbReference type="Gene3D" id="2.40.50.140">
    <property type="entry name" value="Nucleic acid-binding proteins"/>
    <property type="match status" value="1"/>
</dbReference>
<comment type="catalytic activity">
    <reaction evidence="14 15">
        <text>ATP + H2O = ADP + phosphate + H(+)</text>
        <dbReference type="Rhea" id="RHEA:13065"/>
        <dbReference type="ChEBI" id="CHEBI:15377"/>
        <dbReference type="ChEBI" id="CHEBI:15378"/>
        <dbReference type="ChEBI" id="CHEBI:30616"/>
        <dbReference type="ChEBI" id="CHEBI:43474"/>
        <dbReference type="ChEBI" id="CHEBI:456216"/>
        <dbReference type="EC" id="5.6.2.4"/>
    </reaction>
</comment>
<feature type="domain" description="Helicase C-terminal" evidence="17">
    <location>
        <begin position="479"/>
        <end position="648"/>
    </location>
</feature>
<dbReference type="NCBIfam" id="TIGR00643">
    <property type="entry name" value="recG"/>
    <property type="match status" value="1"/>
</dbReference>
<dbReference type="PROSITE" id="PS51192">
    <property type="entry name" value="HELICASE_ATP_BIND_1"/>
    <property type="match status" value="1"/>
</dbReference>
<dbReference type="PANTHER" id="PTHR47964">
    <property type="entry name" value="ATP-DEPENDENT DNA HELICASE HOMOLOG RECG, CHLOROPLASTIC"/>
    <property type="match status" value="1"/>
</dbReference>
<comment type="caution">
    <text evidence="18">The sequence shown here is derived from an EMBL/GenBank/DDBJ whole genome shotgun (WGS) entry which is preliminary data.</text>
</comment>
<evidence type="ECO:0000256" key="14">
    <source>
        <dbReference type="ARBA" id="ARBA00048988"/>
    </source>
</evidence>
<dbReference type="SMART" id="SM00487">
    <property type="entry name" value="DEXDc"/>
    <property type="match status" value="1"/>
</dbReference>
<keyword evidence="4 15" id="KW-0227">DNA damage</keyword>
<keyword evidence="5 15" id="KW-0378">Hydrolase</keyword>
<dbReference type="CDD" id="cd18811">
    <property type="entry name" value="SF2_C_RecG"/>
    <property type="match status" value="1"/>
</dbReference>
<evidence type="ECO:0000256" key="4">
    <source>
        <dbReference type="ARBA" id="ARBA00022763"/>
    </source>
</evidence>
<evidence type="ECO:0000256" key="11">
    <source>
        <dbReference type="ARBA" id="ARBA00023235"/>
    </source>
</evidence>
<name>A0ABU9CLX2_9BURK</name>
<evidence type="ECO:0000256" key="13">
    <source>
        <dbReference type="ARBA" id="ARBA00034808"/>
    </source>
</evidence>
<evidence type="ECO:0000256" key="6">
    <source>
        <dbReference type="ARBA" id="ARBA00022806"/>
    </source>
</evidence>
<keyword evidence="6 15" id="KW-0347">Helicase</keyword>
<keyword evidence="7 15" id="KW-0067">ATP-binding</keyword>
<evidence type="ECO:0000256" key="10">
    <source>
        <dbReference type="ARBA" id="ARBA00023204"/>
    </source>
</evidence>
<dbReference type="GO" id="GO:0016787">
    <property type="term" value="F:hydrolase activity"/>
    <property type="evidence" value="ECO:0007669"/>
    <property type="project" value="UniProtKB-KW"/>
</dbReference>
<dbReference type="EC" id="5.6.2.4" evidence="13 15"/>
<dbReference type="Proteomes" id="UP001365405">
    <property type="component" value="Unassembled WGS sequence"/>
</dbReference>
<keyword evidence="11" id="KW-0413">Isomerase</keyword>
<dbReference type="CDD" id="cd17992">
    <property type="entry name" value="DEXHc_RecG"/>
    <property type="match status" value="1"/>
</dbReference>
<evidence type="ECO:0000259" key="16">
    <source>
        <dbReference type="PROSITE" id="PS51192"/>
    </source>
</evidence>
<evidence type="ECO:0000256" key="12">
    <source>
        <dbReference type="ARBA" id="ARBA00034617"/>
    </source>
</evidence>
<accession>A0ABU9CLX2</accession>
<dbReference type="Pfam" id="PF00270">
    <property type="entry name" value="DEAD"/>
    <property type="match status" value="1"/>
</dbReference>
<evidence type="ECO:0000256" key="8">
    <source>
        <dbReference type="ARBA" id="ARBA00023125"/>
    </source>
</evidence>
<feature type="domain" description="Helicase ATP-binding" evidence="16">
    <location>
        <begin position="294"/>
        <end position="469"/>
    </location>
</feature>
<proteinExistence type="inferred from homology"/>
<evidence type="ECO:0000313" key="19">
    <source>
        <dbReference type="Proteomes" id="UP001365405"/>
    </source>
</evidence>
<dbReference type="EMBL" id="JBBUTH010000008">
    <property type="protein sequence ID" value="MEK8051724.1"/>
    <property type="molecule type" value="Genomic_DNA"/>
</dbReference>
<dbReference type="InterPro" id="IPR004609">
    <property type="entry name" value="ATP-dep_DNA_helicase_RecG"/>
</dbReference>
<evidence type="ECO:0000256" key="9">
    <source>
        <dbReference type="ARBA" id="ARBA00023172"/>
    </source>
</evidence>
<dbReference type="RefSeq" id="WP_341411424.1">
    <property type="nucleotide sequence ID" value="NZ_JBBUTH010000008.1"/>
</dbReference>
<keyword evidence="8" id="KW-0238">DNA-binding</keyword>
<dbReference type="Gene3D" id="3.40.50.300">
    <property type="entry name" value="P-loop containing nucleotide triphosphate hydrolases"/>
    <property type="match status" value="2"/>
</dbReference>
<dbReference type="InterPro" id="IPR047112">
    <property type="entry name" value="RecG/Mfd"/>
</dbReference>
<dbReference type="NCBIfam" id="NF008163">
    <property type="entry name" value="PRK10917.1-1"/>
    <property type="match status" value="1"/>
</dbReference>